<dbReference type="HAMAP" id="MF_01100">
    <property type="entry name" value="5DNU"/>
    <property type="match status" value="1"/>
</dbReference>
<feature type="domain" description="HD" evidence="10">
    <location>
        <begin position="28"/>
        <end position="140"/>
    </location>
</feature>
<dbReference type="PANTHER" id="PTHR11845">
    <property type="entry name" value="5'-DEOXYNUCLEOTIDASE HDDC2"/>
    <property type="match status" value="1"/>
</dbReference>
<dbReference type="Proteomes" id="UP000276437">
    <property type="component" value="Chromosome"/>
</dbReference>
<evidence type="ECO:0000256" key="4">
    <source>
        <dbReference type="ARBA" id="ARBA00011738"/>
    </source>
</evidence>
<dbReference type="Gene3D" id="1.10.3210.10">
    <property type="entry name" value="Hypothetical protein af1432"/>
    <property type="match status" value="1"/>
</dbReference>
<dbReference type="InterPro" id="IPR022971">
    <property type="entry name" value="YfbR"/>
</dbReference>
<dbReference type="OrthoDB" id="9812744at2"/>
<evidence type="ECO:0000256" key="1">
    <source>
        <dbReference type="ARBA" id="ARBA00001638"/>
    </source>
</evidence>
<evidence type="ECO:0000256" key="3">
    <source>
        <dbReference type="ARBA" id="ARBA00001941"/>
    </source>
</evidence>
<name>A0A348AJC5_9FIRM</name>
<dbReference type="InterPro" id="IPR003607">
    <property type="entry name" value="HD/PDEase_dom"/>
</dbReference>
<dbReference type="RefSeq" id="WP_126308230.1">
    <property type="nucleotide sequence ID" value="NZ_AP018449.1"/>
</dbReference>
<dbReference type="AlphaFoldDB" id="A0A348AJC5"/>
<evidence type="ECO:0000256" key="2">
    <source>
        <dbReference type="ARBA" id="ARBA00001936"/>
    </source>
</evidence>
<evidence type="ECO:0000256" key="5">
    <source>
        <dbReference type="ARBA" id="ARBA00012964"/>
    </source>
</evidence>
<dbReference type="SUPFAM" id="SSF109604">
    <property type="entry name" value="HD-domain/PDEase-like"/>
    <property type="match status" value="1"/>
</dbReference>
<keyword evidence="6" id="KW-0963">Cytoplasm</keyword>
<dbReference type="EC" id="3.1.3.89" evidence="5"/>
<dbReference type="InterPro" id="IPR006674">
    <property type="entry name" value="HD_domain"/>
</dbReference>
<dbReference type="InterPro" id="IPR039356">
    <property type="entry name" value="YfbR/HDDC2"/>
</dbReference>
<keyword evidence="9 11" id="KW-0378">Hydrolase</keyword>
<comment type="catalytic activity">
    <reaction evidence="1">
        <text>a 2'-deoxyribonucleoside 5'-phosphate + H2O = a 2'-deoxyribonucleoside + phosphate</text>
        <dbReference type="Rhea" id="RHEA:36167"/>
        <dbReference type="ChEBI" id="CHEBI:15377"/>
        <dbReference type="ChEBI" id="CHEBI:18274"/>
        <dbReference type="ChEBI" id="CHEBI:43474"/>
        <dbReference type="ChEBI" id="CHEBI:65317"/>
        <dbReference type="EC" id="3.1.3.89"/>
    </reaction>
</comment>
<dbReference type="CDD" id="cd00077">
    <property type="entry name" value="HDc"/>
    <property type="match status" value="1"/>
</dbReference>
<evidence type="ECO:0000256" key="8">
    <source>
        <dbReference type="ARBA" id="ARBA00022741"/>
    </source>
</evidence>
<dbReference type="GO" id="GO:0000166">
    <property type="term" value="F:nucleotide binding"/>
    <property type="evidence" value="ECO:0007669"/>
    <property type="project" value="UniProtKB-KW"/>
</dbReference>
<dbReference type="GO" id="GO:0046872">
    <property type="term" value="F:metal ion binding"/>
    <property type="evidence" value="ECO:0007669"/>
    <property type="project" value="UniProtKB-KW"/>
</dbReference>
<dbReference type="EMBL" id="AP018449">
    <property type="protein sequence ID" value="BBB91173.1"/>
    <property type="molecule type" value="Genomic_DNA"/>
</dbReference>
<dbReference type="Pfam" id="PF12917">
    <property type="entry name" value="YfbR-like"/>
    <property type="match status" value="1"/>
</dbReference>
<reference evidence="11 12" key="1">
    <citation type="journal article" date="2018" name="Int. J. Syst. Evol. Microbiol.">
        <title>Methylomusa anaerophila gen. nov., sp. nov., an anaerobic methanol-utilizing bacterium isolated from a microbial fuel cell.</title>
        <authorList>
            <person name="Amano N."/>
            <person name="Yamamuro A."/>
            <person name="Miyahara M."/>
            <person name="Kouzuma A."/>
            <person name="Abe T."/>
            <person name="Watanabe K."/>
        </authorList>
    </citation>
    <scope>NUCLEOTIDE SEQUENCE [LARGE SCALE GENOMIC DNA]</scope>
    <source>
        <strain evidence="11 12">MMFC1</strain>
    </source>
</reference>
<evidence type="ECO:0000313" key="11">
    <source>
        <dbReference type="EMBL" id="BBB91173.1"/>
    </source>
</evidence>
<protein>
    <recommendedName>
        <fullName evidence="5">5'-deoxynucleotidase</fullName>
        <ecNumber evidence="5">3.1.3.89</ecNumber>
    </recommendedName>
</protein>
<evidence type="ECO:0000313" key="12">
    <source>
        <dbReference type="Proteomes" id="UP000276437"/>
    </source>
</evidence>
<evidence type="ECO:0000259" key="10">
    <source>
        <dbReference type="PROSITE" id="PS51831"/>
    </source>
</evidence>
<keyword evidence="7" id="KW-0479">Metal-binding</keyword>
<organism evidence="11 12">
    <name type="scientific">Methylomusa anaerophila</name>
    <dbReference type="NCBI Taxonomy" id="1930071"/>
    <lineage>
        <taxon>Bacteria</taxon>
        <taxon>Bacillati</taxon>
        <taxon>Bacillota</taxon>
        <taxon>Negativicutes</taxon>
        <taxon>Selenomonadales</taxon>
        <taxon>Sporomusaceae</taxon>
        <taxon>Methylomusa</taxon>
    </lineage>
</organism>
<gene>
    <name evidence="11" type="primary">yfbR</name>
    <name evidence="11" type="ORF">MAMMFC1_01844</name>
</gene>
<comment type="cofactor">
    <cofactor evidence="3">
        <name>Co(2+)</name>
        <dbReference type="ChEBI" id="CHEBI:48828"/>
    </cofactor>
</comment>
<dbReference type="PANTHER" id="PTHR11845:SF13">
    <property type="entry name" value="5'-DEOXYNUCLEOTIDASE HDDC2"/>
    <property type="match status" value="1"/>
</dbReference>
<dbReference type="GO" id="GO:0005737">
    <property type="term" value="C:cytoplasm"/>
    <property type="evidence" value="ECO:0007669"/>
    <property type="project" value="TreeGrafter"/>
</dbReference>
<evidence type="ECO:0000256" key="7">
    <source>
        <dbReference type="ARBA" id="ARBA00022723"/>
    </source>
</evidence>
<evidence type="ECO:0000256" key="6">
    <source>
        <dbReference type="ARBA" id="ARBA00022490"/>
    </source>
</evidence>
<dbReference type="KEGG" id="mana:MAMMFC1_01844"/>
<dbReference type="NCBIfam" id="NF003009">
    <property type="entry name" value="PRK03826.1"/>
    <property type="match status" value="1"/>
</dbReference>
<evidence type="ECO:0000256" key="9">
    <source>
        <dbReference type="ARBA" id="ARBA00022801"/>
    </source>
</evidence>
<comment type="subunit">
    <text evidence="4">Homodimer.</text>
</comment>
<keyword evidence="12" id="KW-1185">Reference proteome</keyword>
<accession>A0A348AJC5</accession>
<proteinExistence type="inferred from homology"/>
<dbReference type="PROSITE" id="PS51831">
    <property type="entry name" value="HD"/>
    <property type="match status" value="1"/>
</dbReference>
<sequence>MSHFFAFLSRMKFIQRWGLMRNTMPENIQEHSLQVAMIAHGLAAIRNTYFKGEIDAAKVAVLGMYHEIAEVFTGDLPTPVKYFNPQIKDIYKDIENMAQKNLYNMLPDELKNTYSNLLIRKDEDTELWRIVKAADKISAYLKCVEELKAGNQEFSVALKMIRQELDASNLPEVKYFMEIFAPSFSLSVDELNY</sequence>
<dbReference type="SMART" id="SM00471">
    <property type="entry name" value="HDc"/>
    <property type="match status" value="1"/>
</dbReference>
<dbReference type="GO" id="GO:0002953">
    <property type="term" value="F:5'-deoxynucleotidase activity"/>
    <property type="evidence" value="ECO:0007669"/>
    <property type="project" value="UniProtKB-EC"/>
</dbReference>
<keyword evidence="8" id="KW-0547">Nucleotide-binding</keyword>
<comment type="cofactor">
    <cofactor evidence="2">
        <name>Mn(2+)</name>
        <dbReference type="ChEBI" id="CHEBI:29035"/>
    </cofactor>
</comment>